<sequence length="161" mass="18204">MHSGTVTVVNDWALFGHPLFLQRLEDLIEEVEGLAEDDPDGFHHHAHYKLLEKVEEAILVRAPTNPAAPEYFQGKTLGKENGHWRRIKNGLPNRYRLFFQFRSDAPKSIIYAWLNDEATLRKDGSKTDVYAVFLAKVKRGEIPSSFADLERAAGPIPGHLG</sequence>
<organism evidence="1 3">
    <name type="scientific">Azotobacter beijerinckii</name>
    <dbReference type="NCBI Taxonomy" id="170623"/>
    <lineage>
        <taxon>Bacteria</taxon>
        <taxon>Pseudomonadati</taxon>
        <taxon>Pseudomonadota</taxon>
        <taxon>Gammaproteobacteria</taxon>
        <taxon>Pseudomonadales</taxon>
        <taxon>Pseudomonadaceae</taxon>
        <taxon>Azotobacter</taxon>
    </lineage>
</organism>
<dbReference type="GO" id="GO:0004540">
    <property type="term" value="F:RNA nuclease activity"/>
    <property type="evidence" value="ECO:0007669"/>
    <property type="project" value="InterPro"/>
</dbReference>
<dbReference type="EMBL" id="FOFJ01000151">
    <property type="protein sequence ID" value="SER96574.1"/>
    <property type="molecule type" value="Genomic_DNA"/>
</dbReference>
<gene>
    <name evidence="2" type="ORF">SAMN04244573_04665</name>
    <name evidence="1" type="ORF">SAMN04244579_04860</name>
</gene>
<name>A0A1H7A0U6_9GAMM</name>
<dbReference type="Proteomes" id="UP000199267">
    <property type="component" value="Unassembled WGS sequence"/>
</dbReference>
<dbReference type="EMBL" id="FNYO01000195">
    <property type="protein sequence ID" value="SEJ58526.1"/>
    <property type="molecule type" value="Genomic_DNA"/>
</dbReference>
<dbReference type="GO" id="GO:0110001">
    <property type="term" value="C:toxin-antitoxin complex"/>
    <property type="evidence" value="ECO:0007669"/>
    <property type="project" value="InterPro"/>
</dbReference>
<evidence type="ECO:0000313" key="3">
    <source>
        <dbReference type="Proteomes" id="UP000199005"/>
    </source>
</evidence>
<dbReference type="InterPro" id="IPR021679">
    <property type="entry name" value="Toxin_endonuclease_YhaV"/>
</dbReference>
<dbReference type="STRING" id="170623.SAMN04244579_04860"/>
<reference evidence="3 4" key="1">
    <citation type="submission" date="2016-10" db="EMBL/GenBank/DDBJ databases">
        <authorList>
            <person name="de Groot N.N."/>
        </authorList>
    </citation>
    <scope>NUCLEOTIDE SEQUENCE [LARGE SCALE GENOMIC DNA]</scope>
    <source>
        <strain evidence="1 3">DSM 1041</strain>
        <strain evidence="2 4">DSM 378</strain>
    </source>
</reference>
<dbReference type="RefSeq" id="WP_090625688.1">
    <property type="nucleotide sequence ID" value="NZ_FNYO01000195.1"/>
</dbReference>
<accession>A0A1H7A0U6</accession>
<evidence type="ECO:0000313" key="1">
    <source>
        <dbReference type="EMBL" id="SEJ58526.1"/>
    </source>
</evidence>
<dbReference type="Proteomes" id="UP000199005">
    <property type="component" value="Unassembled WGS sequence"/>
</dbReference>
<evidence type="ECO:0000313" key="4">
    <source>
        <dbReference type="Proteomes" id="UP000199267"/>
    </source>
</evidence>
<dbReference type="Pfam" id="PF11663">
    <property type="entry name" value="Toxin_YhaV"/>
    <property type="match status" value="1"/>
</dbReference>
<evidence type="ECO:0000313" key="2">
    <source>
        <dbReference type="EMBL" id="SER96574.1"/>
    </source>
</evidence>
<dbReference type="AlphaFoldDB" id="A0A1H7A0U6"/>
<protein>
    <submittedName>
        <fullName evidence="1">Toxin YhaV</fullName>
    </submittedName>
</protein>
<proteinExistence type="predicted"/>